<dbReference type="Pfam" id="PF00990">
    <property type="entry name" value="GGDEF"/>
    <property type="match status" value="1"/>
</dbReference>
<dbReference type="NCBIfam" id="TIGR00254">
    <property type="entry name" value="GGDEF"/>
    <property type="match status" value="1"/>
</dbReference>
<dbReference type="eggNOG" id="COG3706">
    <property type="taxonomic scope" value="Bacteria"/>
</dbReference>
<dbReference type="InterPro" id="IPR013976">
    <property type="entry name" value="HDOD"/>
</dbReference>
<feature type="domain" description="GGDEF" evidence="4">
    <location>
        <begin position="393"/>
        <end position="530"/>
    </location>
</feature>
<comment type="catalytic activity">
    <reaction evidence="3">
        <text>2 GTP = 3',3'-c-di-GMP + 2 diphosphate</text>
        <dbReference type="Rhea" id="RHEA:24898"/>
        <dbReference type="ChEBI" id="CHEBI:33019"/>
        <dbReference type="ChEBI" id="CHEBI:37565"/>
        <dbReference type="ChEBI" id="CHEBI:58805"/>
        <dbReference type="EC" id="2.7.7.65"/>
    </reaction>
</comment>
<dbReference type="FunFam" id="3.30.70.270:FF:000001">
    <property type="entry name" value="Diguanylate cyclase domain protein"/>
    <property type="match status" value="1"/>
</dbReference>
<evidence type="ECO:0000256" key="2">
    <source>
        <dbReference type="ARBA" id="ARBA00012528"/>
    </source>
</evidence>
<dbReference type="PROSITE" id="PS50887">
    <property type="entry name" value="GGDEF"/>
    <property type="match status" value="1"/>
</dbReference>
<dbReference type="SUPFAM" id="SSF109604">
    <property type="entry name" value="HD-domain/PDEase-like"/>
    <property type="match status" value="1"/>
</dbReference>
<evidence type="ECO:0000313" key="7">
    <source>
        <dbReference type="Proteomes" id="UP000008851"/>
    </source>
</evidence>
<dbReference type="GO" id="GO:0052621">
    <property type="term" value="F:diguanylate cyclase activity"/>
    <property type="evidence" value="ECO:0007669"/>
    <property type="project" value="UniProtKB-EC"/>
</dbReference>
<dbReference type="GO" id="GO:1902201">
    <property type="term" value="P:negative regulation of bacterial-type flagellum-dependent cell motility"/>
    <property type="evidence" value="ECO:0007669"/>
    <property type="project" value="TreeGrafter"/>
</dbReference>
<organism evidence="6 7">
    <name type="scientific">Xanthomonas oryzae pv. oryzicola (strain BLS256)</name>
    <dbReference type="NCBI Taxonomy" id="383407"/>
    <lineage>
        <taxon>Bacteria</taxon>
        <taxon>Pseudomonadati</taxon>
        <taxon>Pseudomonadota</taxon>
        <taxon>Gammaproteobacteria</taxon>
        <taxon>Lysobacterales</taxon>
        <taxon>Lysobacteraceae</taxon>
        <taxon>Xanthomonas</taxon>
    </lineage>
</organism>
<evidence type="ECO:0000259" key="5">
    <source>
        <dbReference type="PROSITE" id="PS51833"/>
    </source>
</evidence>
<dbReference type="SUPFAM" id="SSF55073">
    <property type="entry name" value="Nucleotide cyclase"/>
    <property type="match status" value="1"/>
</dbReference>
<name>G7TM18_XANOB</name>
<dbReference type="InterPro" id="IPR050469">
    <property type="entry name" value="Diguanylate_Cyclase"/>
</dbReference>
<sequence>MASIAHVLPRGDGAAWRAPSNDRSCMLTVTVGDDSMQPDLQAALHYCRNLPSPPGIALRIIELAQDPDVDMTTTANVIGMDMALTARMLRVANSPLYASRRRIDNLGQALTMLGLNATLSLALGFSMVHGVRSTFIAHPLHERIWRRAGLCALTSRILGQAYGIRKPEELMLAGLLQDIGKLALLQGAPELYGPLLEQAPDNASLLDAEREHLGATHAEVGAWLAHQWQLPPYLQNAIAQSEEESAGLEPFMACVALSGRLADIWLSASAVTATEHAQRQVQDVLELDAERFEKVIERIAESLPELEALFDIRVPQPEHSQMIFEQARELAILRNLRELQDVAEARRHADESENRMRHLAEQASRDALTGVFNRHQLGTALTHEFELASRQGWPLSIAFIDLDEFKRVNDAHGHLVGDEVLRNFAQTLQRLVRTSDLVARYGGEEFLVILPNTPADSALMVIERILTETARTPMAQLPGGPLHITFSAGLATHGGVERQFESIEHLLQAADSTLYRSKHRGRNRVTAYDATDVPTPPNARAH</sequence>
<dbReference type="EC" id="2.7.7.65" evidence="2"/>
<dbReference type="Gene3D" id="1.10.3210.10">
    <property type="entry name" value="Hypothetical protein af1432"/>
    <property type="match status" value="1"/>
</dbReference>
<dbReference type="eggNOG" id="COG1639">
    <property type="taxonomic scope" value="Bacteria"/>
</dbReference>
<dbReference type="CDD" id="cd01949">
    <property type="entry name" value="GGDEF"/>
    <property type="match status" value="1"/>
</dbReference>
<reference evidence="6 7" key="1">
    <citation type="journal article" date="2011" name="J. Bacteriol.">
        <title>Two new complete genome sequences offer insight into host and tissue specificity of plant pathogenic Xanthomonas spp.</title>
        <authorList>
            <person name="Bogdanove A.J."/>
            <person name="Koebnik R."/>
            <person name="Lu H."/>
            <person name="Furutani A."/>
            <person name="Angiuoli S.V."/>
            <person name="Patil P.B."/>
            <person name="Van Sluys M.A."/>
            <person name="Ryan R.P."/>
            <person name="Meyer D.F."/>
            <person name="Han S.W."/>
            <person name="Aparna G."/>
            <person name="Rajaram M."/>
            <person name="Delcher A.L."/>
            <person name="Phillippy A.M."/>
            <person name="Puiu D."/>
            <person name="Schatz M.C."/>
            <person name="Shumway M."/>
            <person name="Sommer D.D."/>
            <person name="Trapnell C."/>
            <person name="Benahmed F."/>
            <person name="Dimitrov G."/>
            <person name="Madupu R."/>
            <person name="Radune D."/>
            <person name="Sullivan S."/>
            <person name="Jha G."/>
            <person name="Ishihara H."/>
            <person name="Lee S.W."/>
            <person name="Pandey A."/>
            <person name="Sharma V."/>
            <person name="Sriariyanun M."/>
            <person name="Szurek B."/>
            <person name="Vera-Cruz C.M."/>
            <person name="Dorman K.S."/>
            <person name="Ronald P.C."/>
            <person name="Verdier V."/>
            <person name="Dow J.M."/>
            <person name="Sonti R.V."/>
            <person name="Tsuge S."/>
            <person name="Brendel V.P."/>
            <person name="Rabinowicz P.D."/>
            <person name="Leach J.E."/>
            <person name="White F.F."/>
            <person name="Salzberg S.L."/>
        </authorList>
    </citation>
    <scope>NUCLEOTIDE SEQUENCE [LARGE SCALE GENOMIC DNA]</scope>
    <source>
        <strain evidence="6 7">BLS256</strain>
    </source>
</reference>
<dbReference type="InterPro" id="IPR029787">
    <property type="entry name" value="Nucleotide_cyclase"/>
</dbReference>
<dbReference type="GO" id="GO:0043709">
    <property type="term" value="P:cell adhesion involved in single-species biofilm formation"/>
    <property type="evidence" value="ECO:0007669"/>
    <property type="project" value="TreeGrafter"/>
</dbReference>
<dbReference type="HOGENOM" id="CLU_019124_1_0_6"/>
<dbReference type="EMBL" id="CP003057">
    <property type="protein sequence ID" value="AEQ97169.1"/>
    <property type="molecule type" value="Genomic_DNA"/>
</dbReference>
<dbReference type="Proteomes" id="UP000008851">
    <property type="component" value="Chromosome"/>
</dbReference>
<dbReference type="PANTHER" id="PTHR45138">
    <property type="entry name" value="REGULATORY COMPONENTS OF SENSORY TRANSDUCTION SYSTEM"/>
    <property type="match status" value="1"/>
</dbReference>
<accession>G7TM18</accession>
<dbReference type="Pfam" id="PF08668">
    <property type="entry name" value="HDOD"/>
    <property type="match status" value="1"/>
</dbReference>
<feature type="domain" description="HDOD" evidence="5">
    <location>
        <begin position="50"/>
        <end position="244"/>
    </location>
</feature>
<dbReference type="InterPro" id="IPR043128">
    <property type="entry name" value="Rev_trsase/Diguanyl_cyclase"/>
</dbReference>
<protein>
    <recommendedName>
        <fullName evidence="2">diguanylate cyclase</fullName>
        <ecNumber evidence="2">2.7.7.65</ecNumber>
    </recommendedName>
</protein>
<evidence type="ECO:0000256" key="3">
    <source>
        <dbReference type="ARBA" id="ARBA00034247"/>
    </source>
</evidence>
<dbReference type="KEGG" id="xor:XOC_3071"/>
<dbReference type="AlphaFoldDB" id="G7TM18"/>
<gene>
    <name evidence="6" type="ORF">XOC_3071</name>
</gene>
<dbReference type="SMART" id="SM00267">
    <property type="entry name" value="GGDEF"/>
    <property type="match status" value="1"/>
</dbReference>
<dbReference type="PROSITE" id="PS51833">
    <property type="entry name" value="HDOD"/>
    <property type="match status" value="1"/>
</dbReference>
<dbReference type="InterPro" id="IPR000160">
    <property type="entry name" value="GGDEF_dom"/>
</dbReference>
<evidence type="ECO:0000313" key="6">
    <source>
        <dbReference type="EMBL" id="AEQ97169.1"/>
    </source>
</evidence>
<dbReference type="GO" id="GO:0005886">
    <property type="term" value="C:plasma membrane"/>
    <property type="evidence" value="ECO:0007669"/>
    <property type="project" value="TreeGrafter"/>
</dbReference>
<dbReference type="Gene3D" id="3.30.70.270">
    <property type="match status" value="1"/>
</dbReference>
<proteinExistence type="predicted"/>
<evidence type="ECO:0000259" key="4">
    <source>
        <dbReference type="PROSITE" id="PS50887"/>
    </source>
</evidence>
<comment type="cofactor">
    <cofactor evidence="1">
        <name>Mg(2+)</name>
        <dbReference type="ChEBI" id="CHEBI:18420"/>
    </cofactor>
</comment>
<evidence type="ECO:0000256" key="1">
    <source>
        <dbReference type="ARBA" id="ARBA00001946"/>
    </source>
</evidence>
<dbReference type="PANTHER" id="PTHR45138:SF9">
    <property type="entry name" value="DIGUANYLATE CYCLASE DGCM-RELATED"/>
    <property type="match status" value="1"/>
</dbReference>